<gene>
    <name evidence="2" type="ORF">COA96_10280</name>
</gene>
<feature type="transmembrane region" description="Helical" evidence="1">
    <location>
        <begin position="50"/>
        <end position="70"/>
    </location>
</feature>
<keyword evidence="1" id="KW-0472">Membrane</keyword>
<organism evidence="2 3">
    <name type="scientific">SAR86 cluster bacterium</name>
    <dbReference type="NCBI Taxonomy" id="2030880"/>
    <lineage>
        <taxon>Bacteria</taxon>
        <taxon>Pseudomonadati</taxon>
        <taxon>Pseudomonadota</taxon>
        <taxon>Gammaproteobacteria</taxon>
        <taxon>SAR86 cluster</taxon>
    </lineage>
</organism>
<keyword evidence="1" id="KW-0812">Transmembrane</keyword>
<protein>
    <submittedName>
        <fullName evidence="2">Uncharacterized protein</fullName>
    </submittedName>
</protein>
<dbReference type="Proteomes" id="UP000218327">
    <property type="component" value="Unassembled WGS sequence"/>
</dbReference>
<proteinExistence type="predicted"/>
<keyword evidence="1" id="KW-1133">Transmembrane helix</keyword>
<evidence type="ECO:0000313" key="3">
    <source>
        <dbReference type="Proteomes" id="UP000218327"/>
    </source>
</evidence>
<dbReference type="EMBL" id="NVVJ01000030">
    <property type="protein sequence ID" value="PCJ24123.1"/>
    <property type="molecule type" value="Genomic_DNA"/>
</dbReference>
<name>A0A2A5AXV8_9GAMM</name>
<dbReference type="AlphaFoldDB" id="A0A2A5AXV8"/>
<evidence type="ECO:0000256" key="1">
    <source>
        <dbReference type="SAM" id="Phobius"/>
    </source>
</evidence>
<comment type="caution">
    <text evidence="2">The sequence shown here is derived from an EMBL/GenBank/DDBJ whole genome shotgun (WGS) entry which is preliminary data.</text>
</comment>
<accession>A0A2A5AXV8</accession>
<reference evidence="3" key="1">
    <citation type="submission" date="2017-08" db="EMBL/GenBank/DDBJ databases">
        <title>A dynamic microbial community with high functional redundancy inhabits the cold, oxic subseafloor aquifer.</title>
        <authorList>
            <person name="Tully B.J."/>
            <person name="Wheat C.G."/>
            <person name="Glazer B.T."/>
            <person name="Huber J.A."/>
        </authorList>
    </citation>
    <scope>NUCLEOTIDE SEQUENCE [LARGE SCALE GENOMIC DNA]</scope>
</reference>
<sequence length="75" mass="8473">MIDAECKYWNPDAFTCTKGPHCYCVEGADDNIRDLSNWPPQRNHAPIGKLLKVEAFAICLVAGVAFWTWVGWMLS</sequence>
<evidence type="ECO:0000313" key="2">
    <source>
        <dbReference type="EMBL" id="PCJ24123.1"/>
    </source>
</evidence>